<dbReference type="SMART" id="SM00054">
    <property type="entry name" value="EFh"/>
    <property type="match status" value="3"/>
</dbReference>
<reference evidence="6" key="1">
    <citation type="submission" date="2025-08" db="UniProtKB">
        <authorList>
            <consortium name="RefSeq"/>
        </authorList>
    </citation>
    <scope>IDENTIFICATION</scope>
</reference>
<proteinExistence type="predicted"/>
<dbReference type="PROSITE" id="PS50222">
    <property type="entry name" value="EF_HAND_2"/>
    <property type="match status" value="3"/>
</dbReference>
<evidence type="ECO:0000313" key="6">
    <source>
        <dbReference type="RefSeq" id="XP_031567911.1"/>
    </source>
</evidence>
<dbReference type="Proteomes" id="UP000515163">
    <property type="component" value="Unplaced"/>
</dbReference>
<dbReference type="InParanoid" id="A0A6P8ILR3"/>
<feature type="domain" description="PDZ" evidence="3">
    <location>
        <begin position="1"/>
        <end position="75"/>
    </location>
</feature>
<dbReference type="GO" id="GO:0045197">
    <property type="term" value="P:establishment or maintenance of epithelial cell apical/basal polarity"/>
    <property type="evidence" value="ECO:0007669"/>
    <property type="project" value="TreeGrafter"/>
</dbReference>
<dbReference type="PROSITE" id="PS50106">
    <property type="entry name" value="PDZ"/>
    <property type="match status" value="3"/>
</dbReference>
<comment type="subcellular location">
    <subcellularLocation>
        <location evidence="1">Membrane</location>
    </subcellularLocation>
</comment>
<dbReference type="GO" id="GO:0097120">
    <property type="term" value="P:receptor localization to synapse"/>
    <property type="evidence" value="ECO:0007669"/>
    <property type="project" value="TreeGrafter"/>
</dbReference>
<dbReference type="InterPro" id="IPR011992">
    <property type="entry name" value="EF-hand-dom_pair"/>
</dbReference>
<dbReference type="PANTHER" id="PTHR23119">
    <property type="entry name" value="DISCS LARGE"/>
    <property type="match status" value="1"/>
</dbReference>
<dbReference type="GO" id="GO:0019901">
    <property type="term" value="F:protein kinase binding"/>
    <property type="evidence" value="ECO:0007669"/>
    <property type="project" value="TreeGrafter"/>
</dbReference>
<feature type="domain" description="EF-hand" evidence="4">
    <location>
        <begin position="420"/>
        <end position="440"/>
    </location>
</feature>
<evidence type="ECO:0000259" key="4">
    <source>
        <dbReference type="PROSITE" id="PS50222"/>
    </source>
</evidence>
<dbReference type="GO" id="GO:0016323">
    <property type="term" value="C:basolateral plasma membrane"/>
    <property type="evidence" value="ECO:0007669"/>
    <property type="project" value="TreeGrafter"/>
</dbReference>
<gene>
    <name evidence="6" type="primary">LOC116302698</name>
</gene>
<keyword evidence="5" id="KW-1185">Reference proteome</keyword>
<dbReference type="RefSeq" id="XP_031567911.1">
    <property type="nucleotide sequence ID" value="XM_031712051.1"/>
</dbReference>
<dbReference type="InterPro" id="IPR036034">
    <property type="entry name" value="PDZ_sf"/>
</dbReference>
<dbReference type="Gene3D" id="1.10.238.10">
    <property type="entry name" value="EF-hand"/>
    <property type="match status" value="2"/>
</dbReference>
<feature type="domain" description="PDZ" evidence="3">
    <location>
        <begin position="262"/>
        <end position="351"/>
    </location>
</feature>
<dbReference type="InterPro" id="IPR050614">
    <property type="entry name" value="Synaptic_Scaffolding_LAP-MAGUK"/>
</dbReference>
<feature type="domain" description="PDZ" evidence="3">
    <location>
        <begin position="144"/>
        <end position="233"/>
    </location>
</feature>
<evidence type="ECO:0000313" key="5">
    <source>
        <dbReference type="Proteomes" id="UP000515163"/>
    </source>
</evidence>
<sequence>MMGGRGDIDDPDDYGDPGIYVEEVTPGSSVERSMEAGDQILKIGNVPVLDVPLYVALNLIRAADERIVIHILKHPDNMMLQIPEDSDDSGPNLEDEVEDEVGELAEVSSTMSKFSKASKGSKSSKVSNSTVVMMDETDMGEEVEVGFMSGRPGHLDDLDFEFAGGKDQPFLPKNGGIFITRVKFGSILEEAIVPGDRIIKLEGVDVTNVPQFTVTNLIRASHGKAKVTVRKANKQQINKSVFTEGDDVDVCVNTLGAKDEMIVEIRTGQRGRRGPIGFKITGGRDRPCIPGDPGIFIKAVKPGSKIEKILNPGDKILKVDGVNVTNATQGKVMDLIKFADRRVLLHIKKVSHDQLEKKNSSNVSQKFDAEKLEEYANAFEGYCKGTNQKIEASVLPRLCRALGFNLTAKDVEYMATANHNGTGRITFPEFLQMITYISSHQQKDADILEAFGVFDPEGQGYFSVNELKEAFQLMPGYTSISEDEMENILKIADSNNDGKVYYQDFKDLVLPIFHRY</sequence>
<dbReference type="GO" id="GO:0030054">
    <property type="term" value="C:cell junction"/>
    <property type="evidence" value="ECO:0007669"/>
    <property type="project" value="TreeGrafter"/>
</dbReference>
<keyword evidence="2" id="KW-0472">Membrane</keyword>
<dbReference type="GO" id="GO:0098609">
    <property type="term" value="P:cell-cell adhesion"/>
    <property type="evidence" value="ECO:0007669"/>
    <property type="project" value="TreeGrafter"/>
</dbReference>
<protein>
    <submittedName>
        <fullName evidence="6">Disks large 1 tumor suppressor protein-like</fullName>
    </submittedName>
</protein>
<dbReference type="SUPFAM" id="SSF47473">
    <property type="entry name" value="EF-hand"/>
    <property type="match status" value="1"/>
</dbReference>
<dbReference type="InterPro" id="IPR002048">
    <property type="entry name" value="EF_hand_dom"/>
</dbReference>
<dbReference type="FunFam" id="1.10.238.10:FF:000001">
    <property type="entry name" value="Calmodulin 1"/>
    <property type="match status" value="1"/>
</dbReference>
<organism evidence="5 6">
    <name type="scientific">Actinia tenebrosa</name>
    <name type="common">Australian red waratah sea anemone</name>
    <dbReference type="NCBI Taxonomy" id="6105"/>
    <lineage>
        <taxon>Eukaryota</taxon>
        <taxon>Metazoa</taxon>
        <taxon>Cnidaria</taxon>
        <taxon>Anthozoa</taxon>
        <taxon>Hexacorallia</taxon>
        <taxon>Actiniaria</taxon>
        <taxon>Actiniidae</taxon>
        <taxon>Actinia</taxon>
    </lineage>
</organism>
<dbReference type="OrthoDB" id="5972660at2759"/>
<name>A0A6P8ILR3_ACTTE</name>
<dbReference type="PANTHER" id="PTHR23119:SF51">
    <property type="entry name" value="DISKS LARGE 1 TUMOR SUPPRESSOR PROTEIN"/>
    <property type="match status" value="1"/>
</dbReference>
<dbReference type="GO" id="GO:0005509">
    <property type="term" value="F:calcium ion binding"/>
    <property type="evidence" value="ECO:0007669"/>
    <property type="project" value="InterPro"/>
</dbReference>
<dbReference type="InterPro" id="IPR001478">
    <property type="entry name" value="PDZ"/>
</dbReference>
<dbReference type="Gene3D" id="2.30.42.10">
    <property type="match status" value="3"/>
</dbReference>
<dbReference type="AlphaFoldDB" id="A0A6P8ILR3"/>
<dbReference type="GeneID" id="116302698"/>
<dbReference type="KEGG" id="aten:116302698"/>
<dbReference type="SMART" id="SM00228">
    <property type="entry name" value="PDZ"/>
    <property type="match status" value="3"/>
</dbReference>
<accession>A0A6P8ILR3</accession>
<dbReference type="SUPFAM" id="SSF50156">
    <property type="entry name" value="PDZ domain-like"/>
    <property type="match status" value="3"/>
</dbReference>
<feature type="domain" description="EF-hand" evidence="4">
    <location>
        <begin position="480"/>
        <end position="515"/>
    </location>
</feature>
<dbReference type="Pfam" id="PF13499">
    <property type="entry name" value="EF-hand_7"/>
    <property type="match status" value="1"/>
</dbReference>
<evidence type="ECO:0000256" key="1">
    <source>
        <dbReference type="ARBA" id="ARBA00004370"/>
    </source>
</evidence>
<evidence type="ECO:0000259" key="3">
    <source>
        <dbReference type="PROSITE" id="PS50106"/>
    </source>
</evidence>
<dbReference type="GO" id="GO:0043113">
    <property type="term" value="P:receptor clustering"/>
    <property type="evidence" value="ECO:0007669"/>
    <property type="project" value="TreeGrafter"/>
</dbReference>
<dbReference type="CDD" id="cd00136">
    <property type="entry name" value="PDZ_canonical"/>
    <property type="match status" value="2"/>
</dbReference>
<evidence type="ECO:0000256" key="2">
    <source>
        <dbReference type="ARBA" id="ARBA00023136"/>
    </source>
</evidence>
<feature type="domain" description="EF-hand" evidence="4">
    <location>
        <begin position="442"/>
        <end position="477"/>
    </location>
</feature>
<dbReference type="Pfam" id="PF00595">
    <property type="entry name" value="PDZ"/>
    <property type="match status" value="3"/>
</dbReference>